<sequence length="96" mass="10991">MFKWVSWIKYLSISHYSFTGAAINEFSGLNFQAKCFPPNSTCPSVLGETIIQGRLSLNTSETIEWQLWQNVLALVCIFMGMLVLTYVQLTRTKLYT</sequence>
<dbReference type="HOGENOM" id="CLU_2359049_0_0_1"/>
<feature type="transmembrane region" description="Helical" evidence="1">
    <location>
        <begin position="67"/>
        <end position="87"/>
    </location>
</feature>
<proteinExistence type="predicted"/>
<reference evidence="2" key="3">
    <citation type="submission" date="2025-08" db="UniProtKB">
        <authorList>
            <consortium name="Ensembl"/>
        </authorList>
    </citation>
    <scope>IDENTIFICATION</scope>
</reference>
<organism evidence="2 3">
    <name type="scientific">Ciona intestinalis</name>
    <name type="common">Transparent sea squirt</name>
    <name type="synonym">Ascidia intestinalis</name>
    <dbReference type="NCBI Taxonomy" id="7719"/>
    <lineage>
        <taxon>Eukaryota</taxon>
        <taxon>Metazoa</taxon>
        <taxon>Chordata</taxon>
        <taxon>Tunicata</taxon>
        <taxon>Ascidiacea</taxon>
        <taxon>Phlebobranchia</taxon>
        <taxon>Cionidae</taxon>
        <taxon>Ciona</taxon>
    </lineage>
</organism>
<reference evidence="2" key="2">
    <citation type="journal article" date="2008" name="Genome Biol.">
        <title>Improved genome assembly and evidence-based global gene model set for the chordate Ciona intestinalis: new insight into intron and operon populations.</title>
        <authorList>
            <person name="Satou Y."/>
            <person name="Mineta K."/>
            <person name="Ogasawara M."/>
            <person name="Sasakura Y."/>
            <person name="Shoguchi E."/>
            <person name="Ueno K."/>
            <person name="Yamada L."/>
            <person name="Matsumoto J."/>
            <person name="Wasserscheid J."/>
            <person name="Dewar K."/>
            <person name="Wiley G.B."/>
            <person name="Macmil S.L."/>
            <person name="Roe B.A."/>
            <person name="Zeller R.W."/>
            <person name="Hastings K.E."/>
            <person name="Lemaire P."/>
            <person name="Lindquist E."/>
            <person name="Endo T."/>
            <person name="Hotta K."/>
            <person name="Inaba K."/>
        </authorList>
    </citation>
    <scope>NUCLEOTIDE SEQUENCE [LARGE SCALE GENOMIC DNA]</scope>
    <source>
        <strain evidence="2">wild type</strain>
    </source>
</reference>
<keyword evidence="1" id="KW-1133">Transmembrane helix</keyword>
<dbReference type="Ensembl" id="ENSCINT00000030331.1">
    <property type="protein sequence ID" value="ENSCINP00000030624.1"/>
    <property type="gene ID" value="ENSCING00000021350.1"/>
</dbReference>
<accession>H2XLU2</accession>
<protein>
    <recommendedName>
        <fullName evidence="4">CDR ABC transporter domain-containing protein</fullName>
    </recommendedName>
</protein>
<dbReference type="EMBL" id="EAAA01002717">
    <property type="status" value="NOT_ANNOTATED_CDS"/>
    <property type="molecule type" value="Genomic_DNA"/>
</dbReference>
<keyword evidence="1" id="KW-0812">Transmembrane</keyword>
<dbReference type="EMBL" id="EAAA01002716">
    <property type="status" value="NOT_ANNOTATED_CDS"/>
    <property type="molecule type" value="Genomic_DNA"/>
</dbReference>
<evidence type="ECO:0000256" key="1">
    <source>
        <dbReference type="SAM" id="Phobius"/>
    </source>
</evidence>
<keyword evidence="3" id="KW-1185">Reference proteome</keyword>
<keyword evidence="1" id="KW-0472">Membrane</keyword>
<dbReference type="InParanoid" id="H2XLU2"/>
<evidence type="ECO:0000313" key="3">
    <source>
        <dbReference type="Proteomes" id="UP000008144"/>
    </source>
</evidence>
<evidence type="ECO:0008006" key="4">
    <source>
        <dbReference type="Google" id="ProtNLM"/>
    </source>
</evidence>
<dbReference type="Proteomes" id="UP000008144">
    <property type="component" value="Chromosome 8"/>
</dbReference>
<reference evidence="2" key="4">
    <citation type="submission" date="2025-09" db="UniProtKB">
        <authorList>
            <consortium name="Ensembl"/>
        </authorList>
    </citation>
    <scope>IDENTIFICATION</scope>
</reference>
<dbReference type="AlphaFoldDB" id="H2XLU2"/>
<evidence type="ECO:0000313" key="2">
    <source>
        <dbReference type="Ensembl" id="ENSCINP00000030624.1"/>
    </source>
</evidence>
<name>H2XLU2_CIOIN</name>
<dbReference type="STRING" id="7719.ENSCINP00000030624"/>
<reference evidence="3" key="1">
    <citation type="journal article" date="2002" name="Science">
        <title>The draft genome of Ciona intestinalis: insights into chordate and vertebrate origins.</title>
        <authorList>
            <person name="Dehal P."/>
            <person name="Satou Y."/>
            <person name="Campbell R.K."/>
            <person name="Chapman J."/>
            <person name="Degnan B."/>
            <person name="De Tomaso A."/>
            <person name="Davidson B."/>
            <person name="Di Gregorio A."/>
            <person name="Gelpke M."/>
            <person name="Goodstein D.M."/>
            <person name="Harafuji N."/>
            <person name="Hastings K.E."/>
            <person name="Ho I."/>
            <person name="Hotta K."/>
            <person name="Huang W."/>
            <person name="Kawashima T."/>
            <person name="Lemaire P."/>
            <person name="Martinez D."/>
            <person name="Meinertzhagen I.A."/>
            <person name="Necula S."/>
            <person name="Nonaka M."/>
            <person name="Putnam N."/>
            <person name="Rash S."/>
            <person name="Saiga H."/>
            <person name="Satake M."/>
            <person name="Terry A."/>
            <person name="Yamada L."/>
            <person name="Wang H.G."/>
            <person name="Awazu S."/>
            <person name="Azumi K."/>
            <person name="Boore J."/>
            <person name="Branno M."/>
            <person name="Chin-Bow S."/>
            <person name="DeSantis R."/>
            <person name="Doyle S."/>
            <person name="Francino P."/>
            <person name="Keys D.N."/>
            <person name="Haga S."/>
            <person name="Hayashi H."/>
            <person name="Hino K."/>
            <person name="Imai K.S."/>
            <person name="Inaba K."/>
            <person name="Kano S."/>
            <person name="Kobayashi K."/>
            <person name="Kobayashi M."/>
            <person name="Lee B.I."/>
            <person name="Makabe K.W."/>
            <person name="Manohar C."/>
            <person name="Matassi G."/>
            <person name="Medina M."/>
            <person name="Mochizuki Y."/>
            <person name="Mount S."/>
            <person name="Morishita T."/>
            <person name="Miura S."/>
            <person name="Nakayama A."/>
            <person name="Nishizaka S."/>
            <person name="Nomoto H."/>
            <person name="Ohta F."/>
            <person name="Oishi K."/>
            <person name="Rigoutsos I."/>
            <person name="Sano M."/>
            <person name="Sasaki A."/>
            <person name="Sasakura Y."/>
            <person name="Shoguchi E."/>
            <person name="Shin-i T."/>
            <person name="Spagnuolo A."/>
            <person name="Stainier D."/>
            <person name="Suzuki M.M."/>
            <person name="Tassy O."/>
            <person name="Takatori N."/>
            <person name="Tokuoka M."/>
            <person name="Yagi K."/>
            <person name="Yoshizaki F."/>
            <person name="Wada S."/>
            <person name="Zhang C."/>
            <person name="Hyatt P.D."/>
            <person name="Larimer F."/>
            <person name="Detter C."/>
            <person name="Doggett N."/>
            <person name="Glavina T."/>
            <person name="Hawkins T."/>
            <person name="Richardson P."/>
            <person name="Lucas S."/>
            <person name="Kohara Y."/>
            <person name="Levine M."/>
            <person name="Satoh N."/>
            <person name="Rokhsar D.S."/>
        </authorList>
    </citation>
    <scope>NUCLEOTIDE SEQUENCE [LARGE SCALE GENOMIC DNA]</scope>
</reference>